<sequence length="388" mass="45199">MGTIEIRPVHDDQEWQEALDLWVNIFPKSRAFFEERIRLDPNCQQHHTWIAKVNEHVAGAVQIFPFFLSYLGISLKCGGIGNVAALPEYRGRHLIRTILNHQTEWMAAHGYDLSLLFTGINSFYEKEGWQTLPMDELVLNVSDILEMAGRQDYQIRPFNETDLNAVQEMYRHFIEPLCGARIRTDAYWKGQMAWNQKRKGAFLNAFDHDELVAYLRWEAFDENKIGLVECCYLPGHEDAVASFMYRLKENLSEECRLMVQMPERHALWQLFLKWSAHAETYNGAMWRILRVDRLFQKIQPVLSQRLSHYDESDRSLLLRSGSNELLIHLRKGVAKIEVPGDSVSYSTSIERNSTELLSDVLLGTSVQKQPYAALFPKSDYAFWKSDRF</sequence>
<dbReference type="PANTHER" id="PTHR37817:SF1">
    <property type="entry name" value="N-ACETYLTRANSFERASE EIS"/>
    <property type="match status" value="1"/>
</dbReference>
<evidence type="ECO:0000313" key="2">
    <source>
        <dbReference type="EMBL" id="MFD2692192.1"/>
    </source>
</evidence>
<comment type="caution">
    <text evidence="2">The sequence shown here is derived from an EMBL/GenBank/DDBJ whole genome shotgun (WGS) entry which is preliminary data.</text>
</comment>
<dbReference type="SUPFAM" id="SSF55729">
    <property type="entry name" value="Acyl-CoA N-acyltransferases (Nat)"/>
    <property type="match status" value="1"/>
</dbReference>
<dbReference type="EC" id="2.3.1.-" evidence="2"/>
<dbReference type="GO" id="GO:0016746">
    <property type="term" value="F:acyltransferase activity"/>
    <property type="evidence" value="ECO:0007669"/>
    <property type="project" value="UniProtKB-KW"/>
</dbReference>
<dbReference type="Pfam" id="PF13527">
    <property type="entry name" value="Acetyltransf_9"/>
    <property type="match status" value="1"/>
</dbReference>
<dbReference type="Gene3D" id="3.40.630.30">
    <property type="match status" value="1"/>
</dbReference>
<protein>
    <submittedName>
        <fullName evidence="2">GNAT family N-acetyltransferase</fullName>
        <ecNumber evidence="2">2.3.1.-</ecNumber>
    </submittedName>
</protein>
<reference evidence="3" key="1">
    <citation type="journal article" date="2019" name="Int. J. Syst. Evol. Microbiol.">
        <title>The Global Catalogue of Microorganisms (GCM) 10K type strain sequencing project: providing services to taxonomists for standard genome sequencing and annotation.</title>
        <authorList>
            <consortium name="The Broad Institute Genomics Platform"/>
            <consortium name="The Broad Institute Genome Sequencing Center for Infectious Disease"/>
            <person name="Wu L."/>
            <person name="Ma J."/>
        </authorList>
    </citation>
    <scope>NUCLEOTIDE SEQUENCE [LARGE SCALE GENOMIC DNA]</scope>
    <source>
        <strain evidence="3">TISTR 2466</strain>
    </source>
</reference>
<name>A0ABW5RZ53_9BACL</name>
<accession>A0ABW5RZ53</accession>
<feature type="domain" description="N-acetyltransferase" evidence="1">
    <location>
        <begin position="4"/>
        <end position="148"/>
    </location>
</feature>
<dbReference type="RefSeq" id="WP_253058780.1">
    <property type="nucleotide sequence ID" value="NZ_JAMXWM010000003.1"/>
</dbReference>
<evidence type="ECO:0000259" key="1">
    <source>
        <dbReference type="PROSITE" id="PS51186"/>
    </source>
</evidence>
<dbReference type="EMBL" id="JBHUMQ010000001">
    <property type="protein sequence ID" value="MFD2692192.1"/>
    <property type="molecule type" value="Genomic_DNA"/>
</dbReference>
<proteinExistence type="predicted"/>
<organism evidence="2 3">
    <name type="scientific">Sporolactobacillus shoreicorticis</name>
    <dbReference type="NCBI Taxonomy" id="1923877"/>
    <lineage>
        <taxon>Bacteria</taxon>
        <taxon>Bacillati</taxon>
        <taxon>Bacillota</taxon>
        <taxon>Bacilli</taxon>
        <taxon>Bacillales</taxon>
        <taxon>Sporolactobacillaceae</taxon>
        <taxon>Sporolactobacillus</taxon>
    </lineage>
</organism>
<dbReference type="CDD" id="cd04301">
    <property type="entry name" value="NAT_SF"/>
    <property type="match status" value="1"/>
</dbReference>
<dbReference type="PROSITE" id="PS51186">
    <property type="entry name" value="GNAT"/>
    <property type="match status" value="1"/>
</dbReference>
<gene>
    <name evidence="2" type="ORF">ACFSUE_00825</name>
</gene>
<dbReference type="PANTHER" id="PTHR37817">
    <property type="entry name" value="N-ACETYLTRANSFERASE EIS"/>
    <property type="match status" value="1"/>
</dbReference>
<keyword evidence="2" id="KW-0808">Transferase</keyword>
<evidence type="ECO:0000313" key="3">
    <source>
        <dbReference type="Proteomes" id="UP001597399"/>
    </source>
</evidence>
<dbReference type="InterPro" id="IPR000182">
    <property type="entry name" value="GNAT_dom"/>
</dbReference>
<dbReference type="InterPro" id="IPR016181">
    <property type="entry name" value="Acyl_CoA_acyltransferase"/>
</dbReference>
<dbReference type="InterPro" id="IPR051554">
    <property type="entry name" value="Acetyltransferase_Eis"/>
</dbReference>
<keyword evidence="3" id="KW-1185">Reference proteome</keyword>
<keyword evidence="2" id="KW-0012">Acyltransferase</keyword>
<dbReference type="Proteomes" id="UP001597399">
    <property type="component" value="Unassembled WGS sequence"/>
</dbReference>